<gene>
    <name evidence="1" type="ORF">NC00_14605</name>
</gene>
<protein>
    <submittedName>
        <fullName evidence="1">Uncharacterized protein</fullName>
    </submittedName>
</protein>
<sequence>MWVEAQNYFALIVEPTCIEYFERPWEFRRGILSLIVTSHMVDYWVMGSYAGGSSRKSMTDAVSQSRDALTVLYPDLQLLADVADAAKHGRLASIQSRVRQIDRADQLKVTPGMFNAPFGQGVFAEAVEIYFDSPDGRHVSLRELLTRALAFWRGQLGIQCKP</sequence>
<evidence type="ECO:0000313" key="2">
    <source>
        <dbReference type="Proteomes" id="UP000029879"/>
    </source>
</evidence>
<name>A0AB34P7Y1_9XANT</name>
<organism evidence="1 2">
    <name type="scientific">Xanthomonas cannabis pv. phaseoli</name>
    <dbReference type="NCBI Taxonomy" id="1885902"/>
    <lineage>
        <taxon>Bacteria</taxon>
        <taxon>Pseudomonadati</taxon>
        <taxon>Pseudomonadota</taxon>
        <taxon>Gammaproteobacteria</taxon>
        <taxon>Lysobacterales</taxon>
        <taxon>Lysobacteraceae</taxon>
        <taxon>Xanthomonas</taxon>
    </lineage>
</organism>
<accession>A0AB34P7Y1</accession>
<reference evidence="1 2" key="1">
    <citation type="submission" date="2014-10" db="EMBL/GenBank/DDBJ databases">
        <title>Genome sequence of a Xanthomonas strain that is pathogenic on beans.</title>
        <authorList>
            <person name="Aritua V."/>
            <person name="Sapp M."/>
            <person name="Harrison J."/>
            <person name="Smith J."/>
            <person name="Studholme D."/>
        </authorList>
    </citation>
    <scope>NUCLEOTIDE SEQUENCE [LARGE SCALE GENOMIC DNA]</scope>
    <source>
        <strain evidence="1 2">Nyagatare</strain>
    </source>
</reference>
<proteinExistence type="predicted"/>
<comment type="caution">
    <text evidence="1">The sequence shown here is derived from an EMBL/GenBank/DDBJ whole genome shotgun (WGS) entry which is preliminary data.</text>
</comment>
<dbReference type="Proteomes" id="UP000029879">
    <property type="component" value="Unassembled WGS sequence"/>
</dbReference>
<dbReference type="RefSeq" id="WP_047696178.1">
    <property type="nucleotide sequence ID" value="NZ_KN265512.1"/>
</dbReference>
<dbReference type="EMBL" id="JRQI01000063">
    <property type="protein sequence ID" value="KGK57053.1"/>
    <property type="molecule type" value="Genomic_DNA"/>
</dbReference>
<dbReference type="AlphaFoldDB" id="A0AB34P7Y1"/>
<evidence type="ECO:0000313" key="1">
    <source>
        <dbReference type="EMBL" id="KGK57053.1"/>
    </source>
</evidence>